<evidence type="ECO:0000313" key="6">
    <source>
        <dbReference type="Proteomes" id="UP001412067"/>
    </source>
</evidence>
<dbReference type="InterPro" id="IPR056813">
    <property type="entry name" value="GIL1_IRKI_C"/>
</dbReference>
<feature type="coiled-coil region" evidence="1">
    <location>
        <begin position="187"/>
        <end position="228"/>
    </location>
</feature>
<feature type="region of interest" description="Disordered" evidence="2">
    <location>
        <begin position="1"/>
        <end position="23"/>
    </location>
</feature>
<protein>
    <recommendedName>
        <fullName evidence="7">DUF641 domain-containing protein</fullName>
    </recommendedName>
</protein>
<evidence type="ECO:0000259" key="4">
    <source>
        <dbReference type="Pfam" id="PF24994"/>
    </source>
</evidence>
<dbReference type="PANTHER" id="PTHR31161">
    <property type="entry name" value="PROTEIN GRAVITROPIC IN THE LIGHT 1"/>
    <property type="match status" value="1"/>
</dbReference>
<dbReference type="Pfam" id="PF24994">
    <property type="entry name" value="GIL1_IRKI_C"/>
    <property type="match status" value="1"/>
</dbReference>
<feature type="region of interest" description="Disordered" evidence="2">
    <location>
        <begin position="53"/>
        <end position="73"/>
    </location>
</feature>
<dbReference type="InterPro" id="IPR040225">
    <property type="entry name" value="GIL1-like"/>
</dbReference>
<evidence type="ECO:0008006" key="7">
    <source>
        <dbReference type="Google" id="ProtNLM"/>
    </source>
</evidence>
<evidence type="ECO:0000313" key="5">
    <source>
        <dbReference type="EMBL" id="KAK8963070.1"/>
    </source>
</evidence>
<dbReference type="Proteomes" id="UP001412067">
    <property type="component" value="Unassembled WGS sequence"/>
</dbReference>
<feature type="domain" description="DUF641" evidence="3">
    <location>
        <begin position="97"/>
        <end position="221"/>
    </location>
</feature>
<evidence type="ECO:0000256" key="1">
    <source>
        <dbReference type="SAM" id="Coils"/>
    </source>
</evidence>
<feature type="domain" description="GIL1/IRKI C-terminal" evidence="4">
    <location>
        <begin position="424"/>
        <end position="479"/>
    </location>
</feature>
<evidence type="ECO:0000259" key="3">
    <source>
        <dbReference type="Pfam" id="PF04859"/>
    </source>
</evidence>
<organism evidence="5 6">
    <name type="scientific">Platanthera guangdongensis</name>
    <dbReference type="NCBI Taxonomy" id="2320717"/>
    <lineage>
        <taxon>Eukaryota</taxon>
        <taxon>Viridiplantae</taxon>
        <taxon>Streptophyta</taxon>
        <taxon>Embryophyta</taxon>
        <taxon>Tracheophyta</taxon>
        <taxon>Spermatophyta</taxon>
        <taxon>Magnoliopsida</taxon>
        <taxon>Liliopsida</taxon>
        <taxon>Asparagales</taxon>
        <taxon>Orchidaceae</taxon>
        <taxon>Orchidoideae</taxon>
        <taxon>Orchideae</taxon>
        <taxon>Orchidinae</taxon>
        <taxon>Platanthera</taxon>
    </lineage>
</organism>
<keyword evidence="6" id="KW-1185">Reference proteome</keyword>
<dbReference type="Pfam" id="PF04859">
    <property type="entry name" value="DUF641"/>
    <property type="match status" value="1"/>
</dbReference>
<proteinExistence type="predicted"/>
<accession>A0ABR2MG05</accession>
<evidence type="ECO:0000256" key="2">
    <source>
        <dbReference type="SAM" id="MobiDB-lite"/>
    </source>
</evidence>
<dbReference type="InterPro" id="IPR006943">
    <property type="entry name" value="DUF641_pln"/>
</dbReference>
<reference evidence="5 6" key="1">
    <citation type="journal article" date="2022" name="Nat. Plants">
        <title>Genomes of leafy and leafless Platanthera orchids illuminate the evolution of mycoheterotrophy.</title>
        <authorList>
            <person name="Li M.H."/>
            <person name="Liu K.W."/>
            <person name="Li Z."/>
            <person name="Lu H.C."/>
            <person name="Ye Q.L."/>
            <person name="Zhang D."/>
            <person name="Wang J.Y."/>
            <person name="Li Y.F."/>
            <person name="Zhong Z.M."/>
            <person name="Liu X."/>
            <person name="Yu X."/>
            <person name="Liu D.K."/>
            <person name="Tu X.D."/>
            <person name="Liu B."/>
            <person name="Hao Y."/>
            <person name="Liao X.Y."/>
            <person name="Jiang Y.T."/>
            <person name="Sun W.H."/>
            <person name="Chen J."/>
            <person name="Chen Y.Q."/>
            <person name="Ai Y."/>
            <person name="Zhai J.W."/>
            <person name="Wu S.S."/>
            <person name="Zhou Z."/>
            <person name="Hsiao Y.Y."/>
            <person name="Wu W.L."/>
            <person name="Chen Y.Y."/>
            <person name="Lin Y.F."/>
            <person name="Hsu J.L."/>
            <person name="Li C.Y."/>
            <person name="Wang Z.W."/>
            <person name="Zhao X."/>
            <person name="Zhong W.Y."/>
            <person name="Ma X.K."/>
            <person name="Ma L."/>
            <person name="Huang J."/>
            <person name="Chen G.Z."/>
            <person name="Huang M.Z."/>
            <person name="Huang L."/>
            <person name="Peng D.H."/>
            <person name="Luo Y.B."/>
            <person name="Zou S.Q."/>
            <person name="Chen S.P."/>
            <person name="Lan S."/>
            <person name="Tsai W.C."/>
            <person name="Van de Peer Y."/>
            <person name="Liu Z.J."/>
        </authorList>
    </citation>
    <scope>NUCLEOTIDE SEQUENCE [LARGE SCALE GENOMIC DNA]</scope>
    <source>
        <strain evidence="5">Lor288</strain>
    </source>
</reference>
<comment type="caution">
    <text evidence="5">The sequence shown here is derived from an EMBL/GenBank/DDBJ whole genome shotgun (WGS) entry which is preliminary data.</text>
</comment>
<keyword evidence="1" id="KW-0175">Coiled coil</keyword>
<dbReference type="EMBL" id="JBBWWR010000007">
    <property type="protein sequence ID" value="KAK8963070.1"/>
    <property type="molecule type" value="Genomic_DNA"/>
</dbReference>
<gene>
    <name evidence="5" type="ORF">KSP40_PGU014837</name>
</gene>
<name>A0ABR2MG05_9ASPA</name>
<sequence length="487" mass="54730">MNISISAKLPSLPPGLMENDSTDMGAYNGEMDKDCDKFALAFKTKTIEFFAEEEEDDDDHHNHDGASADLDAAPEEIITGQRVVVLKPDPPTRPNPDALISSLFTGISTFRAAYLHLQTAHSPFDQHAICSADRSAVSHLRRLSDLKRAYSNGSQSQNPNPCLPLSAHLDAEVQENQSLLRTFETVVNRMQSDLDQKDAESAELKQRLRKSEATNRLLERRLELASEQPEEKIESKLTVGVFNSILKESCRAVHRFTRALIDLMHKSKWDLELAAASIYPNIRYAKSGDCRYAILSYICLAMFESFNSDSFGCRENETCSNSNAIDARRRNYLTQFIEESTKDPLEVMSARPNSDFATFCRIKYKIVINSWLESSLLKNSNDSAASVLGNFNPSSPLYVMFVNMASSMWLLHKLAQAYDPVVEIFQAGRGSNFSMVFMETVCRKPFDKTAGHRNSHSKVGFTVVPGFRVGKTVIQCWVYLDSIEKKN</sequence>